<reference evidence="7" key="1">
    <citation type="submission" date="2006-10" db="EMBL/GenBank/DDBJ databases">
        <authorList>
            <person name="Amadeo P."/>
            <person name="Zhao Q."/>
            <person name="Wortman J."/>
            <person name="Fraser-Liggett C."/>
            <person name="Carlton J."/>
        </authorList>
    </citation>
    <scope>NUCLEOTIDE SEQUENCE</scope>
    <source>
        <strain evidence="7">G3</strain>
    </source>
</reference>
<feature type="domain" description="D-isomer specific 2-hydroxyacid dehydrogenase NAD-binding" evidence="6">
    <location>
        <begin position="107"/>
        <end position="287"/>
    </location>
</feature>
<evidence type="ECO:0000313" key="8">
    <source>
        <dbReference type="Proteomes" id="UP000001542"/>
    </source>
</evidence>
<evidence type="ECO:0000259" key="6">
    <source>
        <dbReference type="Pfam" id="PF02826"/>
    </source>
</evidence>
<accession>A2EVP2</accession>
<keyword evidence="8" id="KW-1185">Reference proteome</keyword>
<evidence type="ECO:0000256" key="2">
    <source>
        <dbReference type="ARBA" id="ARBA00023002"/>
    </source>
</evidence>
<dbReference type="STRING" id="5722.A2EVP2"/>
<evidence type="ECO:0000259" key="5">
    <source>
        <dbReference type="Pfam" id="PF00389"/>
    </source>
</evidence>
<name>A2EVP2_TRIV3</name>
<dbReference type="InterPro" id="IPR036291">
    <property type="entry name" value="NAD(P)-bd_dom_sf"/>
</dbReference>
<sequence>MKIVFLERDTIPKHIQIPRPSFPHEWVEYGFTKVEEVFERIKNAEIIIVNKVLIKREVMEKCPKLKLIAVAATGMNNIDHAAAKEFGITVKNVTGYSSVSLPEHVLGLIYSLKHSIHLWARDQLTDRWSNSNTFCYFDHPITDVKGSTIGIIGKGNLGSEVGRLAQLVGMNVLYAEHRDAKTIREGYTKFEDVLAQSDIITLHCPLTDETNNIINESTINMMKPGVMLINTGRGALIDSEAVIKALESGKIGSAAIDVMIKEPPEKGNVIMEAAKRLPNLIVTPHVAWSSDSAVETLVNKVKQNIEDFVANSH</sequence>
<reference evidence="7" key="2">
    <citation type="journal article" date="2007" name="Science">
        <title>Draft genome sequence of the sexually transmitted pathogen Trichomonas vaginalis.</title>
        <authorList>
            <person name="Carlton J.M."/>
            <person name="Hirt R.P."/>
            <person name="Silva J.C."/>
            <person name="Delcher A.L."/>
            <person name="Schatz M."/>
            <person name="Zhao Q."/>
            <person name="Wortman J.R."/>
            <person name="Bidwell S.L."/>
            <person name="Alsmark U.C.M."/>
            <person name="Besteiro S."/>
            <person name="Sicheritz-Ponten T."/>
            <person name="Noel C.J."/>
            <person name="Dacks J.B."/>
            <person name="Foster P.G."/>
            <person name="Simillion C."/>
            <person name="Van de Peer Y."/>
            <person name="Miranda-Saavedra D."/>
            <person name="Barton G.J."/>
            <person name="Westrop G.D."/>
            <person name="Mueller S."/>
            <person name="Dessi D."/>
            <person name="Fiori P.L."/>
            <person name="Ren Q."/>
            <person name="Paulsen I."/>
            <person name="Zhang H."/>
            <person name="Bastida-Corcuera F.D."/>
            <person name="Simoes-Barbosa A."/>
            <person name="Brown M.T."/>
            <person name="Hayes R.D."/>
            <person name="Mukherjee M."/>
            <person name="Okumura C.Y."/>
            <person name="Schneider R."/>
            <person name="Smith A.J."/>
            <person name="Vanacova S."/>
            <person name="Villalvazo M."/>
            <person name="Haas B.J."/>
            <person name="Pertea M."/>
            <person name="Feldblyum T.V."/>
            <person name="Utterback T.R."/>
            <person name="Shu C.L."/>
            <person name="Osoegawa K."/>
            <person name="de Jong P.J."/>
            <person name="Hrdy I."/>
            <person name="Horvathova L."/>
            <person name="Zubacova Z."/>
            <person name="Dolezal P."/>
            <person name="Malik S.B."/>
            <person name="Logsdon J.M. Jr."/>
            <person name="Henze K."/>
            <person name="Gupta A."/>
            <person name="Wang C.C."/>
            <person name="Dunne R.L."/>
            <person name="Upcroft J.A."/>
            <person name="Upcroft P."/>
            <person name="White O."/>
            <person name="Salzberg S.L."/>
            <person name="Tang P."/>
            <person name="Chiu C.-H."/>
            <person name="Lee Y.-S."/>
            <person name="Embley T.M."/>
            <person name="Coombs G.H."/>
            <person name="Mottram J.C."/>
            <person name="Tachezy J."/>
            <person name="Fraser-Liggett C.M."/>
            <person name="Johnson P.J."/>
        </authorList>
    </citation>
    <scope>NUCLEOTIDE SEQUENCE [LARGE SCALE GENOMIC DNA]</scope>
    <source>
        <strain evidence="7">G3</strain>
    </source>
</reference>
<dbReference type="AlphaFoldDB" id="A2EVP2"/>
<dbReference type="OMA" id="FIAMRCA"/>
<proteinExistence type="inferred from homology"/>
<dbReference type="VEuPathDB" id="TrichDB:TVAGG3_0414560"/>
<gene>
    <name evidence="7" type="ORF">TVAG_299140</name>
</gene>
<dbReference type="CDD" id="cd12162">
    <property type="entry name" value="2-Hacid_dh_4"/>
    <property type="match status" value="1"/>
</dbReference>
<dbReference type="GO" id="GO:0051287">
    <property type="term" value="F:NAD binding"/>
    <property type="evidence" value="ECO:0007669"/>
    <property type="project" value="InterPro"/>
</dbReference>
<dbReference type="InParanoid" id="A2EVP2"/>
<dbReference type="VEuPathDB" id="TrichDB:TVAG_299140"/>
<dbReference type="GO" id="GO:0016616">
    <property type="term" value="F:oxidoreductase activity, acting on the CH-OH group of donors, NAD or NADP as acceptor"/>
    <property type="evidence" value="ECO:0007669"/>
    <property type="project" value="InterPro"/>
</dbReference>
<dbReference type="InterPro" id="IPR006139">
    <property type="entry name" value="D-isomer_2_OHA_DH_cat_dom"/>
</dbReference>
<dbReference type="EMBL" id="DS113510">
    <property type="protein sequence ID" value="EAY03252.1"/>
    <property type="molecule type" value="Genomic_DNA"/>
</dbReference>
<dbReference type="RefSeq" id="XP_001315475.1">
    <property type="nucleotide sequence ID" value="XM_001315440.1"/>
</dbReference>
<dbReference type="InterPro" id="IPR006140">
    <property type="entry name" value="D-isomer_DH_NAD-bd"/>
</dbReference>
<dbReference type="Pfam" id="PF02826">
    <property type="entry name" value="2-Hacid_dh_C"/>
    <property type="match status" value="1"/>
</dbReference>
<dbReference type="PROSITE" id="PS00670">
    <property type="entry name" value="D_2_HYDROXYACID_DH_2"/>
    <property type="match status" value="1"/>
</dbReference>
<evidence type="ECO:0000313" key="7">
    <source>
        <dbReference type="EMBL" id="EAY03252.1"/>
    </source>
</evidence>
<dbReference type="InterPro" id="IPR050418">
    <property type="entry name" value="D-iso_2-hydroxyacid_DH_PdxB"/>
</dbReference>
<evidence type="ECO:0000256" key="4">
    <source>
        <dbReference type="RuleBase" id="RU003719"/>
    </source>
</evidence>
<dbReference type="Proteomes" id="UP000001542">
    <property type="component" value="Unassembled WGS sequence"/>
</dbReference>
<evidence type="ECO:0000256" key="3">
    <source>
        <dbReference type="ARBA" id="ARBA00023027"/>
    </source>
</evidence>
<dbReference type="Pfam" id="PF00389">
    <property type="entry name" value="2-Hacid_dh"/>
    <property type="match status" value="1"/>
</dbReference>
<dbReference type="PANTHER" id="PTHR43761">
    <property type="entry name" value="D-ISOMER SPECIFIC 2-HYDROXYACID DEHYDROGENASE FAMILY PROTEIN (AFU_ORTHOLOGUE AFUA_1G13630)"/>
    <property type="match status" value="1"/>
</dbReference>
<keyword evidence="2 4" id="KW-0560">Oxidoreductase</keyword>
<dbReference type="Gene3D" id="3.40.50.720">
    <property type="entry name" value="NAD(P)-binding Rossmann-like Domain"/>
    <property type="match status" value="2"/>
</dbReference>
<protein>
    <submittedName>
        <fullName evidence="7">2-hydroxyacid dehydrogenase HI1556, putative</fullName>
    </submittedName>
</protein>
<organism evidence="7 8">
    <name type="scientific">Trichomonas vaginalis (strain ATCC PRA-98 / G3)</name>
    <dbReference type="NCBI Taxonomy" id="412133"/>
    <lineage>
        <taxon>Eukaryota</taxon>
        <taxon>Metamonada</taxon>
        <taxon>Parabasalia</taxon>
        <taxon>Trichomonadida</taxon>
        <taxon>Trichomonadidae</taxon>
        <taxon>Trichomonas</taxon>
    </lineage>
</organism>
<comment type="similarity">
    <text evidence="1 4">Belongs to the D-isomer specific 2-hydroxyacid dehydrogenase family.</text>
</comment>
<dbReference type="KEGG" id="tva:4761094"/>
<dbReference type="SUPFAM" id="SSF52283">
    <property type="entry name" value="Formate/glycerate dehydrogenase catalytic domain-like"/>
    <property type="match status" value="1"/>
</dbReference>
<keyword evidence="3" id="KW-0520">NAD</keyword>
<dbReference type="PROSITE" id="PS00671">
    <property type="entry name" value="D_2_HYDROXYACID_DH_3"/>
    <property type="match status" value="1"/>
</dbReference>
<dbReference type="eggNOG" id="KOG0067">
    <property type="taxonomic scope" value="Eukaryota"/>
</dbReference>
<dbReference type="PANTHER" id="PTHR43761:SF1">
    <property type="entry name" value="D-ISOMER SPECIFIC 2-HYDROXYACID DEHYDROGENASE CATALYTIC DOMAIN-CONTAINING PROTEIN-RELATED"/>
    <property type="match status" value="1"/>
</dbReference>
<dbReference type="OrthoDB" id="418179at2759"/>
<dbReference type="SMR" id="A2EVP2"/>
<dbReference type="InterPro" id="IPR029753">
    <property type="entry name" value="D-isomer_DH_CS"/>
</dbReference>
<dbReference type="SUPFAM" id="SSF51735">
    <property type="entry name" value="NAD(P)-binding Rossmann-fold domains"/>
    <property type="match status" value="1"/>
</dbReference>
<dbReference type="FunCoup" id="A2EVP2">
    <property type="interactions" value="36"/>
</dbReference>
<feature type="domain" description="D-isomer specific 2-hydroxyacid dehydrogenase catalytic" evidence="5">
    <location>
        <begin position="33"/>
        <end position="311"/>
    </location>
</feature>
<evidence type="ECO:0000256" key="1">
    <source>
        <dbReference type="ARBA" id="ARBA00005854"/>
    </source>
</evidence>
<dbReference type="NCBIfam" id="NF005387">
    <property type="entry name" value="PRK06932.1"/>
    <property type="match status" value="1"/>
</dbReference>